<accession>A0ABY7P8V2</accession>
<keyword evidence="2 5" id="KW-0489">Methyltransferase</keyword>
<keyword evidence="6" id="KW-1185">Reference proteome</keyword>
<dbReference type="GO" id="GO:0008168">
    <property type="term" value="F:methyltransferase activity"/>
    <property type="evidence" value="ECO:0007669"/>
    <property type="project" value="UniProtKB-KW"/>
</dbReference>
<proteinExistence type="predicted"/>
<dbReference type="PANTHER" id="PTHR33841">
    <property type="entry name" value="DNA METHYLTRANSFERASE YEEA-RELATED"/>
    <property type="match status" value="1"/>
</dbReference>
<dbReference type="EMBL" id="CP115300">
    <property type="protein sequence ID" value="WBO67006.1"/>
    <property type="molecule type" value="Genomic_DNA"/>
</dbReference>
<dbReference type="RefSeq" id="WP_270084409.1">
    <property type="nucleotide sequence ID" value="NZ_CP115300.1"/>
</dbReference>
<dbReference type="GO" id="GO:0032259">
    <property type="term" value="P:methylation"/>
    <property type="evidence" value="ECO:0007669"/>
    <property type="project" value="UniProtKB-KW"/>
</dbReference>
<dbReference type="Gene3D" id="3.40.50.150">
    <property type="entry name" value="Vaccinia Virus protein VP39"/>
    <property type="match status" value="2"/>
</dbReference>
<dbReference type="EC" id="2.1.1.72" evidence="1"/>
<dbReference type="PANTHER" id="PTHR33841:SF1">
    <property type="entry name" value="DNA METHYLTRANSFERASE A"/>
    <property type="match status" value="1"/>
</dbReference>
<dbReference type="Proteomes" id="UP001212326">
    <property type="component" value="Chromosome"/>
</dbReference>
<sequence>MSYDSLVNRGDYFSAHYLAEVFPKDLKAGLLATWKEREEAAARPAEGTDAEDALPVTPRLGLRELRRPYFRARASFAEAAAEPDDDATTYDAPSWRERAAALNADVLRALGYDAKPQTLTVDRADHTYEIQVAHAEPGLVALDCGWAAEPDAALDPAGPGRLLHPLAVDASTEITTGSKLASFLFATEEPPRYVLLLVGGVVILADRTVWGEGRYLAASLDAALERNDTRAGGELDTLAALFGADSLRTPEEGGENPLATLVDKSTKHAVGVSSDLRDGLRLSVELIANEVLNRIRAKGLRPEEIAELPELSKQLTRESLRYLYRILFLLYAEARPELGILPSDYPEYHQGYGLGRLGELVAERDLVGEKAREGTYLYDSLDLLFRMVQEGYRSRRTHGAAAETVDDVVSEDIGLRFEPLHSKLFEPESIRLIGRRSVVDPRFDEDETGEPVYVDTRLRNATLYRVLRLLMLTRGRKGERGGFISYAQLGINQLGAVYEGLMSYSGFVADEELYEVAKGGYSKDGSWLVPASKADEYPDSVFVRRRDEETGEEVRVRYRPGSFVYRLSGRDRQTSASYYTPESLTKVTVQLALQHRLDQDGEVTEARELLDWKICEPALGSGAFLNEAINQVAAEYLRRRQDELGVAIDTEKYAVELQKAKAYIALHNSYGVDLNSTAVELAEVSLWLNTMHPGMEAPWFGLHLRRGNSLIGGRREVYAAERLKKGGWLGATPERFPLTEAGEGLPEGAVHHFLLPAKEWGSVAAEKEAKALAPEGAKALGAWRKAVTKSPSKKQTERLQGLARRVEYLWGLVVRRLEISERDISRRIEVWGAEGDWLRSPEVAVQREKVLADLEAVDTPYWRLKTLMDAWCALWFWPVQSAALLDGSDERYRRVVELEQSGAFESSSGADVLMSWEADALPGFGVEAKQVELTRGDLDKRRSGRRKEAVGEQRRAVIPLADLDDWLDFAESLLGRRDVPSDSLISEFERLDELEPYEDGLPDLMGMDPAHHLEERYPWAGVARDVAGQQGFFHWELEFAQVFARAGGFDLQVGNPPWVRPDWLEDAVLAEFEPWFKLAEDPTTEEKRLRKAEVLNSNDTYYLSELSQNSGIGTFLSSACTYPLSGGTRPNLYRVFMQATWQHSDQAGIIGLIHQDTHFDGVKEGGIREAAYSRLLVHASFVNAGNWAFEAGRTLEFGIHIYGHPKDIDFLNLSQLYSAETLIESLRHDGTGEMPGQKFRGDWDRRPHRSRIVRVTRDQLAQWRRLDGDTQNPVSQTPLRYPITSAEQGVISALSAAPARIGEASPWFSRGFDVNAAKKKGLIRDVLHQPDSWHEVILQGSHISASTPFSKQPNMPMKNSKDWSPWDIKNIHAKSIPRTLFAPACAIEELVSQQESWPSKSDTHKPVEFFRLAWRRVIDPKSTERSLFAAIIPPGPTHNDSIFCVAWPDPRLTVLQAGMWSSLPMDYLLRLSGRSNFQTTDMEKMPAADPNHPLADALLIRALRLNVITDAYSTLWEDLCNPARLEKEEWAYNGWLNLRPIAADLTSRWNADSPLRSEYQRRAALVELDALVAVWFGITAEQLVAIFRSRYPILMNREDSMYFDANGRRIAADPYAYGYRQNKSSYEALLQHLSDPAHVEPPEGYQAPFYKADREAEMRAAHAHFQARLDAEIAAGRWSPPEPASA</sequence>
<evidence type="ECO:0000256" key="3">
    <source>
        <dbReference type="ARBA" id="ARBA00022679"/>
    </source>
</evidence>
<dbReference type="InterPro" id="IPR029063">
    <property type="entry name" value="SAM-dependent_MTases_sf"/>
</dbReference>
<keyword evidence="3" id="KW-0808">Transferase</keyword>
<evidence type="ECO:0000256" key="4">
    <source>
        <dbReference type="ARBA" id="ARBA00047942"/>
    </source>
</evidence>
<dbReference type="InterPro" id="IPR050953">
    <property type="entry name" value="N4_N6_ade-DNA_methylase"/>
</dbReference>
<evidence type="ECO:0000256" key="1">
    <source>
        <dbReference type="ARBA" id="ARBA00011900"/>
    </source>
</evidence>
<dbReference type="SUPFAM" id="SSF53335">
    <property type="entry name" value="S-adenosyl-L-methionine-dependent methyltransferases"/>
    <property type="match status" value="1"/>
</dbReference>
<gene>
    <name evidence="5" type="ORF">O1G22_31455</name>
</gene>
<comment type="catalytic activity">
    <reaction evidence="4">
        <text>a 2'-deoxyadenosine in DNA + S-adenosyl-L-methionine = an N(6)-methyl-2'-deoxyadenosine in DNA + S-adenosyl-L-homocysteine + H(+)</text>
        <dbReference type="Rhea" id="RHEA:15197"/>
        <dbReference type="Rhea" id="RHEA-COMP:12418"/>
        <dbReference type="Rhea" id="RHEA-COMP:12419"/>
        <dbReference type="ChEBI" id="CHEBI:15378"/>
        <dbReference type="ChEBI" id="CHEBI:57856"/>
        <dbReference type="ChEBI" id="CHEBI:59789"/>
        <dbReference type="ChEBI" id="CHEBI:90615"/>
        <dbReference type="ChEBI" id="CHEBI:90616"/>
        <dbReference type="EC" id="2.1.1.72"/>
    </reaction>
</comment>
<name>A0ABY7P8V2_9ACTN</name>
<organism evidence="5 6">
    <name type="scientific">Streptomyces camelliae</name>
    <dbReference type="NCBI Taxonomy" id="3004093"/>
    <lineage>
        <taxon>Bacteria</taxon>
        <taxon>Bacillati</taxon>
        <taxon>Actinomycetota</taxon>
        <taxon>Actinomycetes</taxon>
        <taxon>Kitasatosporales</taxon>
        <taxon>Streptomycetaceae</taxon>
        <taxon>Streptomyces</taxon>
    </lineage>
</organism>
<evidence type="ECO:0000256" key="2">
    <source>
        <dbReference type="ARBA" id="ARBA00022603"/>
    </source>
</evidence>
<evidence type="ECO:0000313" key="6">
    <source>
        <dbReference type="Proteomes" id="UP001212326"/>
    </source>
</evidence>
<protein>
    <recommendedName>
        <fullName evidence="1">site-specific DNA-methyltransferase (adenine-specific)</fullName>
        <ecNumber evidence="1">2.1.1.72</ecNumber>
    </recommendedName>
</protein>
<evidence type="ECO:0000313" key="5">
    <source>
        <dbReference type="EMBL" id="WBO67006.1"/>
    </source>
</evidence>
<reference evidence="5 6" key="1">
    <citation type="submission" date="2022-12" db="EMBL/GenBank/DDBJ databases">
        <authorList>
            <person name="Mo P."/>
        </authorList>
    </citation>
    <scope>NUCLEOTIDE SEQUENCE [LARGE SCALE GENOMIC DNA]</scope>
    <source>
        <strain evidence="5 6">HUAS 2-6</strain>
    </source>
</reference>